<name>A0A8X6WGC1_TRICX</name>
<feature type="region of interest" description="Disordered" evidence="1">
    <location>
        <begin position="229"/>
        <end position="257"/>
    </location>
</feature>
<accession>A0A8X6WGC1</accession>
<protein>
    <recommendedName>
        <fullName evidence="4">Nucleic-acid-binding protein from mobile element jockey</fullName>
    </recommendedName>
</protein>
<evidence type="ECO:0008006" key="4">
    <source>
        <dbReference type="Google" id="ProtNLM"/>
    </source>
</evidence>
<evidence type="ECO:0000313" key="3">
    <source>
        <dbReference type="Proteomes" id="UP000887159"/>
    </source>
</evidence>
<feature type="compositionally biased region" description="Polar residues" evidence="1">
    <location>
        <begin position="229"/>
        <end position="243"/>
    </location>
</feature>
<sequence length="257" mass="28990">MSESSDYMELSPSKFDQVSACAKLRDTVTGISALHLSIHGMDGRSPSPGNSFMDMYISGKQAMIRRKEEMVKVEGYLVRGITQCFNCNNFYHTAVNCFMKPRCLKCGKDHATRNCHIKQRQENPFCINCQDFGHSACYTKCPKFPQPKKGTAFSDPIKRKNFSSKWTKEGISFANVVSGEIPNQIASETENLTANKKEDSSSGFLTQDNNSSDFSQVLELFNTISNLVKKNPQNSRPSLNLKQQIPMKKKPAFWQKL</sequence>
<dbReference type="EMBL" id="BMAU01021422">
    <property type="protein sequence ID" value="GFY34389.1"/>
    <property type="molecule type" value="Genomic_DNA"/>
</dbReference>
<reference evidence="2" key="1">
    <citation type="submission" date="2020-08" db="EMBL/GenBank/DDBJ databases">
        <title>Multicomponent nature underlies the extraordinary mechanical properties of spider dragline silk.</title>
        <authorList>
            <person name="Kono N."/>
            <person name="Nakamura H."/>
            <person name="Mori M."/>
            <person name="Yoshida Y."/>
            <person name="Ohtoshi R."/>
            <person name="Malay A.D."/>
            <person name="Moran D.A.P."/>
            <person name="Tomita M."/>
            <person name="Numata K."/>
            <person name="Arakawa K."/>
        </authorList>
    </citation>
    <scope>NUCLEOTIDE SEQUENCE</scope>
</reference>
<evidence type="ECO:0000313" key="2">
    <source>
        <dbReference type="EMBL" id="GFY34389.1"/>
    </source>
</evidence>
<proteinExistence type="predicted"/>
<dbReference type="Proteomes" id="UP000887159">
    <property type="component" value="Unassembled WGS sequence"/>
</dbReference>
<gene>
    <name evidence="2" type="primary">NCL1_38151</name>
    <name evidence="2" type="ORF">TNCV_2506921</name>
</gene>
<keyword evidence="3" id="KW-1185">Reference proteome</keyword>
<dbReference type="AlphaFoldDB" id="A0A8X6WGC1"/>
<comment type="caution">
    <text evidence="2">The sequence shown here is derived from an EMBL/GenBank/DDBJ whole genome shotgun (WGS) entry which is preliminary data.</text>
</comment>
<organism evidence="2 3">
    <name type="scientific">Trichonephila clavipes</name>
    <name type="common">Golden silk orbweaver</name>
    <name type="synonym">Nephila clavipes</name>
    <dbReference type="NCBI Taxonomy" id="2585209"/>
    <lineage>
        <taxon>Eukaryota</taxon>
        <taxon>Metazoa</taxon>
        <taxon>Ecdysozoa</taxon>
        <taxon>Arthropoda</taxon>
        <taxon>Chelicerata</taxon>
        <taxon>Arachnida</taxon>
        <taxon>Araneae</taxon>
        <taxon>Araneomorphae</taxon>
        <taxon>Entelegynae</taxon>
        <taxon>Araneoidea</taxon>
        <taxon>Nephilidae</taxon>
        <taxon>Trichonephila</taxon>
    </lineage>
</organism>
<evidence type="ECO:0000256" key="1">
    <source>
        <dbReference type="SAM" id="MobiDB-lite"/>
    </source>
</evidence>